<dbReference type="Proteomes" id="UP001236415">
    <property type="component" value="Chromosome"/>
</dbReference>
<protein>
    <submittedName>
        <fullName evidence="2">Methyltransferase domain-containing protein</fullName>
    </submittedName>
</protein>
<evidence type="ECO:0000313" key="2">
    <source>
        <dbReference type="EMBL" id="WIV17435.1"/>
    </source>
</evidence>
<accession>A0ABY8WWW7</accession>
<dbReference type="Pfam" id="PF08241">
    <property type="entry name" value="Methyltransf_11"/>
    <property type="match status" value="1"/>
</dbReference>
<organism evidence="2 3">
    <name type="scientific">Paenibacillus polygoni</name>
    <dbReference type="NCBI Taxonomy" id="3050112"/>
    <lineage>
        <taxon>Bacteria</taxon>
        <taxon>Bacillati</taxon>
        <taxon>Bacillota</taxon>
        <taxon>Bacilli</taxon>
        <taxon>Bacillales</taxon>
        <taxon>Paenibacillaceae</taxon>
        <taxon>Paenibacillus</taxon>
    </lineage>
</organism>
<dbReference type="GO" id="GO:0008168">
    <property type="term" value="F:methyltransferase activity"/>
    <property type="evidence" value="ECO:0007669"/>
    <property type="project" value="UniProtKB-KW"/>
</dbReference>
<evidence type="ECO:0000313" key="3">
    <source>
        <dbReference type="Proteomes" id="UP001236415"/>
    </source>
</evidence>
<dbReference type="Gene3D" id="3.40.50.150">
    <property type="entry name" value="Vaccinia Virus protein VP39"/>
    <property type="match status" value="1"/>
</dbReference>
<name>A0ABY8WWW7_9BACL</name>
<evidence type="ECO:0000259" key="1">
    <source>
        <dbReference type="Pfam" id="PF08241"/>
    </source>
</evidence>
<dbReference type="RefSeq" id="WP_285741841.1">
    <property type="nucleotide sequence ID" value="NZ_CP127162.1"/>
</dbReference>
<proteinExistence type="predicted"/>
<gene>
    <name evidence="2" type="ORF">QPK24_13460</name>
</gene>
<dbReference type="GO" id="GO:0032259">
    <property type="term" value="P:methylation"/>
    <property type="evidence" value="ECO:0007669"/>
    <property type="project" value="UniProtKB-KW"/>
</dbReference>
<keyword evidence="3" id="KW-1185">Reference proteome</keyword>
<dbReference type="InterPro" id="IPR029063">
    <property type="entry name" value="SAM-dependent_MTases_sf"/>
</dbReference>
<feature type="domain" description="Methyltransferase type 11" evidence="1">
    <location>
        <begin position="51"/>
        <end position="146"/>
    </location>
</feature>
<dbReference type="PANTHER" id="PTHR43861">
    <property type="entry name" value="TRANS-ACONITATE 2-METHYLTRANSFERASE-RELATED"/>
    <property type="match status" value="1"/>
</dbReference>
<dbReference type="CDD" id="cd02440">
    <property type="entry name" value="AdoMet_MTases"/>
    <property type="match status" value="1"/>
</dbReference>
<keyword evidence="2" id="KW-0489">Methyltransferase</keyword>
<reference evidence="2 3" key="1">
    <citation type="submission" date="2023-06" db="EMBL/GenBank/DDBJ databases">
        <title>Paenibacillus polygonum sp. nov., an endophytic bacterium, isolated from Polygonum lapathifolium L. in Nanji Wetland National Nature Reserve, South of Poyang Lake, Jiangxi Province, China.</title>
        <authorList>
            <person name="Yu Z."/>
        </authorList>
    </citation>
    <scope>NUCLEOTIDE SEQUENCE [LARGE SCALE GENOMIC DNA]</scope>
    <source>
        <strain evidence="2 3">C31</strain>
    </source>
</reference>
<sequence length="272" mass="30698">MKTSDSTYDFSKTSLGMEAELNRLKAQALMGWEKECRYLQWYGLSDGMNVLEAGCGPGYVTEQLIKNFPNSEITALDFDSALLQKAEENHNSSKVKYIQASIYDTKLPDDHYDFVIARLLFLHLYDPLKAALEIFRVLKPGGKVAIIDIDDGIFGVVEPTIESFRSVLDKLIAMQRNAGGNREIGRSLPRLLKQAGFSTIDMEAVSVHSDLVGLEGFQEQLNPNRFEQFYRLGILSDQDFQNIVKAHDNLLHNPDSYAMMIFHIVCGTKSFQ</sequence>
<dbReference type="SUPFAM" id="SSF53335">
    <property type="entry name" value="S-adenosyl-L-methionine-dependent methyltransferases"/>
    <property type="match status" value="1"/>
</dbReference>
<dbReference type="EMBL" id="CP127162">
    <property type="protein sequence ID" value="WIV17435.1"/>
    <property type="molecule type" value="Genomic_DNA"/>
</dbReference>
<dbReference type="InterPro" id="IPR013216">
    <property type="entry name" value="Methyltransf_11"/>
</dbReference>
<keyword evidence="2" id="KW-0808">Transferase</keyword>